<dbReference type="GO" id="GO:0070914">
    <property type="term" value="P:UV-damage excision repair"/>
    <property type="evidence" value="ECO:0007669"/>
    <property type="project" value="TreeGrafter"/>
</dbReference>
<feature type="domain" description="XPA C-terminal" evidence="5">
    <location>
        <begin position="110"/>
        <end position="153"/>
    </location>
</feature>
<feature type="compositionally biased region" description="Basic and acidic residues" evidence="4">
    <location>
        <begin position="66"/>
        <end position="90"/>
    </location>
</feature>
<dbReference type="PANTHER" id="PTHR10142:SF0">
    <property type="entry name" value="DNA REPAIR PROTEIN COMPLEMENTING XP-A CELLS"/>
    <property type="match status" value="1"/>
</dbReference>
<dbReference type="InterPro" id="IPR037129">
    <property type="entry name" value="XPA_sf"/>
</dbReference>
<gene>
    <name evidence="6" type="ORF">HTAM1171_LOCUS3457</name>
</gene>
<dbReference type="GO" id="GO:1901255">
    <property type="term" value="P:nucleotide-excision repair involved in interstrand cross-link repair"/>
    <property type="evidence" value="ECO:0007669"/>
    <property type="project" value="TreeGrafter"/>
</dbReference>
<dbReference type="EMBL" id="HBGV01005753">
    <property type="protein sequence ID" value="CAD9480201.1"/>
    <property type="molecule type" value="Transcribed_RNA"/>
</dbReference>
<feature type="compositionally biased region" description="Polar residues" evidence="4">
    <location>
        <begin position="30"/>
        <end position="42"/>
    </location>
</feature>
<dbReference type="InterPro" id="IPR000465">
    <property type="entry name" value="XPA/RAD14"/>
</dbReference>
<dbReference type="AlphaFoldDB" id="A0A7S2MFG3"/>
<evidence type="ECO:0000256" key="3">
    <source>
        <dbReference type="ARBA" id="ARBA00023242"/>
    </source>
</evidence>
<dbReference type="GO" id="GO:0006284">
    <property type="term" value="P:base-excision repair"/>
    <property type="evidence" value="ECO:0007669"/>
    <property type="project" value="TreeGrafter"/>
</dbReference>
<keyword evidence="2" id="KW-0862">Zinc</keyword>
<evidence type="ECO:0000256" key="4">
    <source>
        <dbReference type="SAM" id="MobiDB-lite"/>
    </source>
</evidence>
<dbReference type="InterPro" id="IPR009061">
    <property type="entry name" value="DNA-bd_dom_put_sf"/>
</dbReference>
<sequence length="194" mass="22692">MVLTEEQKEKIRKNRERALEIRRKRLADAAQNQDKLVSSSPLCNDGGQKRGAGKSVGVEPVCKRSRNIDAKSEEDKQRSDSCHIKNNKEENNEECTDDLEDFERDVGPHVTKSEAMQMYCLPEGTLAVCSYVEKENPRRKGWNKMKLYNRAEIRRRARKRYGGLDGLIEERAKRSMKRFEKDLEETKDIFKRKR</sequence>
<accession>A0A7S2MFG3</accession>
<dbReference type="InterPro" id="IPR022656">
    <property type="entry name" value="XPA_C"/>
</dbReference>
<dbReference type="GO" id="GO:0003684">
    <property type="term" value="F:damaged DNA binding"/>
    <property type="evidence" value="ECO:0007669"/>
    <property type="project" value="InterPro"/>
</dbReference>
<dbReference type="GO" id="GO:0000715">
    <property type="term" value="P:nucleotide-excision repair, DNA damage recognition"/>
    <property type="evidence" value="ECO:0007669"/>
    <property type="project" value="TreeGrafter"/>
</dbReference>
<name>A0A7S2MFG3_9STRA</name>
<reference evidence="6" key="1">
    <citation type="submission" date="2021-01" db="EMBL/GenBank/DDBJ databases">
        <authorList>
            <person name="Corre E."/>
            <person name="Pelletier E."/>
            <person name="Niang G."/>
            <person name="Scheremetjew M."/>
            <person name="Finn R."/>
            <person name="Kale V."/>
            <person name="Holt S."/>
            <person name="Cochrane G."/>
            <person name="Meng A."/>
            <person name="Brown T."/>
            <person name="Cohen L."/>
        </authorList>
    </citation>
    <scope>NUCLEOTIDE SEQUENCE</scope>
    <source>
        <strain evidence="6">CCMP826</strain>
    </source>
</reference>
<organism evidence="6">
    <name type="scientific">Helicotheca tamesis</name>
    <dbReference type="NCBI Taxonomy" id="374047"/>
    <lineage>
        <taxon>Eukaryota</taxon>
        <taxon>Sar</taxon>
        <taxon>Stramenopiles</taxon>
        <taxon>Ochrophyta</taxon>
        <taxon>Bacillariophyta</taxon>
        <taxon>Mediophyceae</taxon>
        <taxon>Lithodesmiophycidae</taxon>
        <taxon>Lithodesmiales</taxon>
        <taxon>Lithodesmiaceae</taxon>
        <taxon>Helicotheca</taxon>
    </lineage>
</organism>
<dbReference type="GO" id="GO:0000110">
    <property type="term" value="C:nucleotide-excision repair factor 1 complex"/>
    <property type="evidence" value="ECO:0007669"/>
    <property type="project" value="TreeGrafter"/>
</dbReference>
<comment type="subcellular location">
    <subcellularLocation>
        <location evidence="1">Nucleus</location>
    </subcellularLocation>
</comment>
<feature type="region of interest" description="Disordered" evidence="4">
    <location>
        <begin position="27"/>
        <end position="98"/>
    </location>
</feature>
<keyword evidence="3" id="KW-0539">Nucleus</keyword>
<evidence type="ECO:0000256" key="1">
    <source>
        <dbReference type="ARBA" id="ARBA00004123"/>
    </source>
</evidence>
<dbReference type="Pfam" id="PF05181">
    <property type="entry name" value="XPA_C"/>
    <property type="match status" value="1"/>
</dbReference>
<dbReference type="Gene3D" id="3.90.530.10">
    <property type="entry name" value="XPA C-terminal domain"/>
    <property type="match status" value="1"/>
</dbReference>
<dbReference type="CDD" id="cd21075">
    <property type="entry name" value="DBD_XPA-like"/>
    <property type="match status" value="1"/>
</dbReference>
<dbReference type="PANTHER" id="PTHR10142">
    <property type="entry name" value="DNA REPAIR PROTEIN COMPLEMENTING XP-A CELLS"/>
    <property type="match status" value="1"/>
</dbReference>
<evidence type="ECO:0000313" key="6">
    <source>
        <dbReference type="EMBL" id="CAD9480201.1"/>
    </source>
</evidence>
<proteinExistence type="predicted"/>
<evidence type="ECO:0000256" key="2">
    <source>
        <dbReference type="ARBA" id="ARBA00022833"/>
    </source>
</evidence>
<dbReference type="SUPFAM" id="SSF46955">
    <property type="entry name" value="Putative DNA-binding domain"/>
    <property type="match status" value="1"/>
</dbReference>
<protein>
    <recommendedName>
        <fullName evidence="5">XPA C-terminal domain-containing protein</fullName>
    </recommendedName>
</protein>
<evidence type="ECO:0000259" key="5">
    <source>
        <dbReference type="Pfam" id="PF05181"/>
    </source>
</evidence>